<evidence type="ECO:0000313" key="2">
    <source>
        <dbReference type="Proteomes" id="UP001589733"/>
    </source>
</evidence>
<protein>
    <submittedName>
        <fullName evidence="1">Uncharacterized protein</fullName>
    </submittedName>
</protein>
<gene>
    <name evidence="1" type="ORF">ACFFLM_08330</name>
</gene>
<reference evidence="1 2" key="1">
    <citation type="submission" date="2024-09" db="EMBL/GenBank/DDBJ databases">
        <authorList>
            <person name="Sun Q."/>
            <person name="Mori K."/>
        </authorList>
    </citation>
    <scope>NUCLEOTIDE SEQUENCE [LARGE SCALE GENOMIC DNA]</scope>
    <source>
        <strain evidence="1 2">JCM 13503</strain>
    </source>
</reference>
<evidence type="ECO:0000313" key="1">
    <source>
        <dbReference type="EMBL" id="MFB9991964.1"/>
    </source>
</evidence>
<dbReference type="RefSeq" id="WP_380008002.1">
    <property type="nucleotide sequence ID" value="NZ_JBHLYR010000027.1"/>
</dbReference>
<dbReference type="EMBL" id="JBHLYR010000027">
    <property type="protein sequence ID" value="MFB9991964.1"/>
    <property type="molecule type" value="Genomic_DNA"/>
</dbReference>
<keyword evidence="2" id="KW-1185">Reference proteome</keyword>
<accession>A0ABV6AWS0</accession>
<organism evidence="1 2">
    <name type="scientific">Deinococcus oregonensis</name>
    <dbReference type="NCBI Taxonomy" id="1805970"/>
    <lineage>
        <taxon>Bacteria</taxon>
        <taxon>Thermotogati</taxon>
        <taxon>Deinococcota</taxon>
        <taxon>Deinococci</taxon>
        <taxon>Deinococcales</taxon>
        <taxon>Deinococcaceae</taxon>
        <taxon>Deinococcus</taxon>
    </lineage>
</organism>
<sequence length="159" mass="18614">MKEDNYGYKIEVDSLEYFGRSIQYKAIGLNSILYIRFLQLNEVESLALRENPADYLSGLPYGFLILPSNELTMHYMLMTDTPPNTGDVLKTHAFFVPREQFTFFLGELNVLDVMAKPEHFGIWHIDRLEVIRFIYKHIVQPNVLPSHIFKHLDYIPDDS</sequence>
<dbReference type="Proteomes" id="UP001589733">
    <property type="component" value="Unassembled WGS sequence"/>
</dbReference>
<proteinExistence type="predicted"/>
<comment type="caution">
    <text evidence="1">The sequence shown here is derived from an EMBL/GenBank/DDBJ whole genome shotgun (WGS) entry which is preliminary data.</text>
</comment>
<name>A0ABV6AWS0_9DEIO</name>